<evidence type="ECO:0000313" key="4">
    <source>
        <dbReference type="EMBL" id="MFD2207085.1"/>
    </source>
</evidence>
<dbReference type="InterPro" id="IPR036282">
    <property type="entry name" value="Glutathione-S-Trfase_C_sf"/>
</dbReference>
<dbReference type="InterPro" id="IPR034333">
    <property type="entry name" value="GST_Zeta_N"/>
</dbReference>
<evidence type="ECO:0000259" key="3">
    <source>
        <dbReference type="PROSITE" id="PS50405"/>
    </source>
</evidence>
<organism evidence="4 5">
    <name type="scientific">Kiloniella antarctica</name>
    <dbReference type="NCBI Taxonomy" id="1550907"/>
    <lineage>
        <taxon>Bacteria</taxon>
        <taxon>Pseudomonadati</taxon>
        <taxon>Pseudomonadota</taxon>
        <taxon>Alphaproteobacteria</taxon>
        <taxon>Rhodospirillales</taxon>
        <taxon>Kiloniellaceae</taxon>
        <taxon>Kiloniella</taxon>
    </lineage>
</organism>
<dbReference type="InterPro" id="IPR004045">
    <property type="entry name" value="Glutathione_S-Trfase_N"/>
</dbReference>
<dbReference type="Gene3D" id="3.40.30.10">
    <property type="entry name" value="Glutaredoxin"/>
    <property type="match status" value="1"/>
</dbReference>
<keyword evidence="4" id="KW-0413">Isomerase</keyword>
<dbReference type="InterPro" id="IPR005955">
    <property type="entry name" value="GST_Zeta"/>
</dbReference>
<dbReference type="InterPro" id="IPR040079">
    <property type="entry name" value="Glutathione_S-Trfase"/>
</dbReference>
<evidence type="ECO:0000256" key="1">
    <source>
        <dbReference type="ARBA" id="ARBA00010007"/>
    </source>
</evidence>
<dbReference type="GO" id="GO:0016034">
    <property type="term" value="F:maleylacetoacetate isomerase activity"/>
    <property type="evidence" value="ECO:0007669"/>
    <property type="project" value="UniProtKB-EC"/>
</dbReference>
<dbReference type="SFLD" id="SFLDG00358">
    <property type="entry name" value="Main_(cytGST)"/>
    <property type="match status" value="1"/>
</dbReference>
<keyword evidence="5" id="KW-1185">Reference proteome</keyword>
<dbReference type="CDD" id="cd03191">
    <property type="entry name" value="GST_C_Zeta"/>
    <property type="match status" value="1"/>
</dbReference>
<proteinExistence type="inferred from homology"/>
<feature type="domain" description="GST C-terminal" evidence="3">
    <location>
        <begin position="88"/>
        <end position="216"/>
    </location>
</feature>
<dbReference type="Proteomes" id="UP001597294">
    <property type="component" value="Unassembled WGS sequence"/>
</dbReference>
<dbReference type="Pfam" id="PF13409">
    <property type="entry name" value="GST_N_2"/>
    <property type="match status" value="1"/>
</dbReference>
<dbReference type="CDD" id="cd03042">
    <property type="entry name" value="GST_N_Zeta"/>
    <property type="match status" value="1"/>
</dbReference>
<dbReference type="EMBL" id="JBHUII010000010">
    <property type="protein sequence ID" value="MFD2207085.1"/>
    <property type="molecule type" value="Genomic_DNA"/>
</dbReference>
<gene>
    <name evidence="4" type="primary">maiA</name>
    <name evidence="4" type="ORF">ACFSKO_15765</name>
</gene>
<dbReference type="PANTHER" id="PTHR42673:SF21">
    <property type="entry name" value="GLUTATHIONE S-TRANSFERASE YFCF"/>
    <property type="match status" value="1"/>
</dbReference>
<dbReference type="EC" id="5.2.1.2" evidence="4"/>
<dbReference type="PROSITE" id="PS50404">
    <property type="entry name" value="GST_NTER"/>
    <property type="match status" value="1"/>
</dbReference>
<dbReference type="InterPro" id="IPR010987">
    <property type="entry name" value="Glutathione-S-Trfase_C-like"/>
</dbReference>
<comment type="similarity">
    <text evidence="1">Belongs to the GST superfamily. Zeta family.</text>
</comment>
<dbReference type="NCBIfam" id="TIGR01262">
    <property type="entry name" value="maiA"/>
    <property type="match status" value="1"/>
</dbReference>
<protein>
    <submittedName>
        <fullName evidence="4">Maleylacetoacetate isomerase</fullName>
        <ecNumber evidence="4">5.2.1.2</ecNumber>
    </submittedName>
</protein>
<evidence type="ECO:0000313" key="5">
    <source>
        <dbReference type="Proteomes" id="UP001597294"/>
    </source>
</evidence>
<comment type="caution">
    <text evidence="4">The sequence shown here is derived from an EMBL/GenBank/DDBJ whole genome shotgun (WGS) entry which is preliminary data.</text>
</comment>
<name>A0ABW5BQ84_9PROT</name>
<dbReference type="SUPFAM" id="SSF52833">
    <property type="entry name" value="Thioredoxin-like"/>
    <property type="match status" value="1"/>
</dbReference>
<accession>A0ABW5BQ84</accession>
<reference evidence="5" key="1">
    <citation type="journal article" date="2019" name="Int. J. Syst. Evol. Microbiol.">
        <title>The Global Catalogue of Microorganisms (GCM) 10K type strain sequencing project: providing services to taxonomists for standard genome sequencing and annotation.</title>
        <authorList>
            <consortium name="The Broad Institute Genomics Platform"/>
            <consortium name="The Broad Institute Genome Sequencing Center for Infectious Disease"/>
            <person name="Wu L."/>
            <person name="Ma J."/>
        </authorList>
    </citation>
    <scope>NUCLEOTIDE SEQUENCE [LARGE SCALE GENOMIC DNA]</scope>
    <source>
        <strain evidence="5">CGMCC 4.7192</strain>
    </source>
</reference>
<dbReference type="Gene3D" id="1.20.1050.10">
    <property type="match status" value="1"/>
</dbReference>
<dbReference type="RefSeq" id="WP_380253367.1">
    <property type="nucleotide sequence ID" value="NZ_JBHUII010000010.1"/>
</dbReference>
<evidence type="ECO:0000259" key="2">
    <source>
        <dbReference type="PROSITE" id="PS50404"/>
    </source>
</evidence>
<feature type="domain" description="GST N-terminal" evidence="2">
    <location>
        <begin position="1"/>
        <end position="83"/>
    </location>
</feature>
<dbReference type="InterPro" id="IPR036249">
    <property type="entry name" value="Thioredoxin-like_sf"/>
</dbReference>
<dbReference type="SFLD" id="SFLDS00019">
    <property type="entry name" value="Glutathione_Transferase_(cytos"/>
    <property type="match status" value="1"/>
</dbReference>
<dbReference type="InterPro" id="IPR034330">
    <property type="entry name" value="GST_Zeta_C"/>
</dbReference>
<sequence>MKLYTYWRSTAAYRVRIALNLKGIDYIDAPVHLVKSGGEHLTADYENLNPQKLVPVLELDTGQVITQSIAIIEYLDELQPVPALMPASAVERAHVRMLSQLVACDIHPINNLRVLKYLTGELGIKQNQKSDWYAHWIVEGFTAFEKILAGSEYTGKFCFSHKPSLADCCLIPQIYNANRFSIPLDRFPNILRIEQNCLALPAFDKARPESQKDTEL</sequence>
<dbReference type="PANTHER" id="PTHR42673">
    <property type="entry name" value="MALEYLACETOACETATE ISOMERASE"/>
    <property type="match status" value="1"/>
</dbReference>
<dbReference type="SUPFAM" id="SSF47616">
    <property type="entry name" value="GST C-terminal domain-like"/>
    <property type="match status" value="1"/>
</dbReference>
<dbReference type="PROSITE" id="PS50405">
    <property type="entry name" value="GST_CTER"/>
    <property type="match status" value="1"/>
</dbReference>